<reference evidence="1 2" key="1">
    <citation type="submission" date="2023-05" db="EMBL/GenBank/DDBJ databases">
        <title>B98-5 Cell Line De Novo Hybrid Assembly: An Optical Mapping Approach.</title>
        <authorList>
            <person name="Kananen K."/>
            <person name="Auerbach J.A."/>
            <person name="Kautto E."/>
            <person name="Blachly J.S."/>
        </authorList>
    </citation>
    <scope>NUCLEOTIDE SEQUENCE [LARGE SCALE GENOMIC DNA]</scope>
    <source>
        <strain evidence="1">B95-8</strain>
        <tissue evidence="1">Cell line</tissue>
    </source>
</reference>
<protein>
    <submittedName>
        <fullName evidence="1">Kinesin-like protein kif1a</fullName>
    </submittedName>
</protein>
<dbReference type="PANTHER" id="PTHR47117:SF2">
    <property type="entry name" value="KINESIN-LIKE PROTEIN KIF1A ISOFORM X1"/>
    <property type="match status" value="1"/>
</dbReference>
<accession>A0ABQ9VFI8</accession>
<organism evidence="1 2">
    <name type="scientific">Saguinus oedipus</name>
    <name type="common">Cotton-top tamarin</name>
    <name type="synonym">Oedipomidas oedipus</name>
    <dbReference type="NCBI Taxonomy" id="9490"/>
    <lineage>
        <taxon>Eukaryota</taxon>
        <taxon>Metazoa</taxon>
        <taxon>Chordata</taxon>
        <taxon>Craniata</taxon>
        <taxon>Vertebrata</taxon>
        <taxon>Euteleostomi</taxon>
        <taxon>Mammalia</taxon>
        <taxon>Eutheria</taxon>
        <taxon>Euarchontoglires</taxon>
        <taxon>Primates</taxon>
        <taxon>Haplorrhini</taxon>
        <taxon>Platyrrhini</taxon>
        <taxon>Cebidae</taxon>
        <taxon>Callitrichinae</taxon>
        <taxon>Saguinus</taxon>
    </lineage>
</organism>
<dbReference type="PANTHER" id="PTHR47117">
    <property type="entry name" value="STAR-RELATED LIPID TRANSFER PROTEIN 9"/>
    <property type="match status" value="1"/>
</dbReference>
<gene>
    <name evidence="1" type="primary">KIF1A_2</name>
    <name evidence="1" type="ORF">P7K49_013268</name>
</gene>
<name>A0ABQ9VFI8_SAGOE</name>
<evidence type="ECO:0000313" key="1">
    <source>
        <dbReference type="EMBL" id="KAK2108103.1"/>
    </source>
</evidence>
<sequence>MVWVLIRSPSSLKQAETSLLRCSLLRQLGPGPAGLRLCSPHSSFLILLSVPHLLSPPVPTLPAHPLSLSWSWLSRPVASLCFAAPCCVVSRAVLPPLPLRTRLEGAFVYLSNLLYPVPLVHRVAIVSEKGEVKGFLRVAVQAISADEEAPDYGSGVRQSGTAKISFDDQHFEKFQSESCPVVGMSRSGTSQEELRIVEGQGQGADSGPSADEVNNNTCSAVPPEGLLLDSSEKTALDGPLDAALDHLRLGSTFTFRVTVLQASSISAEYADIFCQFNFIHRHDEAFSTEPLKNTGRGPPLGFYHVQNVRSRHFSPSLPLTNFS</sequence>
<dbReference type="Proteomes" id="UP001266305">
    <property type="component" value="Unassembled WGS sequence"/>
</dbReference>
<evidence type="ECO:0000313" key="2">
    <source>
        <dbReference type="Proteomes" id="UP001266305"/>
    </source>
</evidence>
<proteinExistence type="predicted"/>
<keyword evidence="2" id="KW-1185">Reference proteome</keyword>
<dbReference type="EMBL" id="JASSZA010000006">
    <property type="protein sequence ID" value="KAK2108103.1"/>
    <property type="molecule type" value="Genomic_DNA"/>
</dbReference>
<comment type="caution">
    <text evidence="1">The sequence shown here is derived from an EMBL/GenBank/DDBJ whole genome shotgun (WGS) entry which is preliminary data.</text>
</comment>